<dbReference type="OrthoDB" id="3911545at2759"/>
<proteinExistence type="predicted"/>
<dbReference type="AlphaFoldDB" id="A0A6G1LEP3"/>
<evidence type="ECO:0000256" key="1">
    <source>
        <dbReference type="SAM" id="SignalP"/>
    </source>
</evidence>
<keyword evidence="1" id="KW-0732">Signal</keyword>
<organism evidence="2 3">
    <name type="scientific">Teratosphaeria nubilosa</name>
    <dbReference type="NCBI Taxonomy" id="161662"/>
    <lineage>
        <taxon>Eukaryota</taxon>
        <taxon>Fungi</taxon>
        <taxon>Dikarya</taxon>
        <taxon>Ascomycota</taxon>
        <taxon>Pezizomycotina</taxon>
        <taxon>Dothideomycetes</taxon>
        <taxon>Dothideomycetidae</taxon>
        <taxon>Mycosphaerellales</taxon>
        <taxon>Teratosphaeriaceae</taxon>
        <taxon>Teratosphaeria</taxon>
    </lineage>
</organism>
<evidence type="ECO:0000313" key="3">
    <source>
        <dbReference type="Proteomes" id="UP000799436"/>
    </source>
</evidence>
<feature type="signal peptide" evidence="1">
    <location>
        <begin position="1"/>
        <end position="28"/>
    </location>
</feature>
<accession>A0A6G1LEP3</accession>
<evidence type="ECO:0000313" key="2">
    <source>
        <dbReference type="EMBL" id="KAF2771090.1"/>
    </source>
</evidence>
<feature type="chain" id="PRO_5026181144" description="AA1-like domain-containing protein" evidence="1">
    <location>
        <begin position="29"/>
        <end position="168"/>
    </location>
</feature>
<reference evidence="2" key="1">
    <citation type="journal article" date="2020" name="Stud. Mycol.">
        <title>101 Dothideomycetes genomes: a test case for predicting lifestyles and emergence of pathogens.</title>
        <authorList>
            <person name="Haridas S."/>
            <person name="Albert R."/>
            <person name="Binder M."/>
            <person name="Bloem J."/>
            <person name="Labutti K."/>
            <person name="Salamov A."/>
            <person name="Andreopoulos B."/>
            <person name="Baker S."/>
            <person name="Barry K."/>
            <person name="Bills G."/>
            <person name="Bluhm B."/>
            <person name="Cannon C."/>
            <person name="Castanera R."/>
            <person name="Culley D."/>
            <person name="Daum C."/>
            <person name="Ezra D."/>
            <person name="Gonzalez J."/>
            <person name="Henrissat B."/>
            <person name="Kuo A."/>
            <person name="Liang C."/>
            <person name="Lipzen A."/>
            <person name="Lutzoni F."/>
            <person name="Magnuson J."/>
            <person name="Mondo S."/>
            <person name="Nolan M."/>
            <person name="Ohm R."/>
            <person name="Pangilinan J."/>
            <person name="Park H.-J."/>
            <person name="Ramirez L."/>
            <person name="Alfaro M."/>
            <person name="Sun H."/>
            <person name="Tritt A."/>
            <person name="Yoshinaga Y."/>
            <person name="Zwiers L.-H."/>
            <person name="Turgeon B."/>
            <person name="Goodwin S."/>
            <person name="Spatafora J."/>
            <person name="Crous P."/>
            <person name="Grigoriev I."/>
        </authorList>
    </citation>
    <scope>NUCLEOTIDE SEQUENCE</scope>
    <source>
        <strain evidence="2">CBS 116005</strain>
    </source>
</reference>
<dbReference type="Proteomes" id="UP000799436">
    <property type="component" value="Unassembled WGS sequence"/>
</dbReference>
<gene>
    <name evidence="2" type="ORF">EJ03DRAFT_45234</name>
</gene>
<sequence length="168" mass="18403">MPTLTPLLITTTTLLLLTSLLTTPATTTTPPKRCTTLSDTNPWILSNITAFYSSTTTHQSYITFHFTDPNEGLELDTACAYYTPTAAGDESAGLADGSYHACESEEVEFAYSRAGVEVQRVYEDDCQPAPYNEVRAVGMNRLNLTSERTTEGVVCRQAEVEVEITEMA</sequence>
<evidence type="ECO:0008006" key="4">
    <source>
        <dbReference type="Google" id="ProtNLM"/>
    </source>
</evidence>
<dbReference type="EMBL" id="ML995821">
    <property type="protein sequence ID" value="KAF2771090.1"/>
    <property type="molecule type" value="Genomic_DNA"/>
</dbReference>
<keyword evidence="3" id="KW-1185">Reference proteome</keyword>
<protein>
    <recommendedName>
        <fullName evidence="4">AA1-like domain-containing protein</fullName>
    </recommendedName>
</protein>
<name>A0A6G1LEP3_9PEZI</name>